<comment type="caution">
    <text evidence="2">Lacks conserved residue(s) required for the propagation of feature annotation.</text>
</comment>
<reference evidence="4 5" key="2">
    <citation type="submission" date="2022-06" db="EMBL/GenBank/DDBJ databases">
        <title>Genomic Encyclopedia of Type Strains, Phase I: the one thousand microbial genomes (KMG-I) project.</title>
        <authorList>
            <person name="Kyrpides N."/>
        </authorList>
    </citation>
    <scope>NUCLEOTIDE SEQUENCE [LARGE SCALE GENOMIC DNA]</scope>
    <source>
        <strain evidence="4 5">DSM 43889</strain>
    </source>
</reference>
<reference evidence="4 5" key="1">
    <citation type="submission" date="2013-07" db="EMBL/GenBank/DDBJ databases">
        <authorList>
            <consortium name="DOE Joint Genome Institute"/>
            <person name="Reeve W."/>
            <person name="Huntemann M."/>
            <person name="Han J."/>
            <person name="Chen A."/>
            <person name="Kyrpides N."/>
            <person name="Mavromatis K."/>
            <person name="Markowitz V."/>
            <person name="Palaniappan K."/>
            <person name="Ivanova N."/>
            <person name="Schaumberg A."/>
            <person name="Pati A."/>
            <person name="Liolios K."/>
            <person name="Nordberg H.P."/>
            <person name="Cantor M.N."/>
            <person name="Hua S.X."/>
            <person name="Woyke T."/>
        </authorList>
    </citation>
    <scope>NUCLEOTIDE SEQUENCE [LARGE SCALE GENOMIC DNA]</scope>
    <source>
        <strain evidence="4 5">DSM 43889</strain>
    </source>
</reference>
<evidence type="ECO:0000256" key="1">
    <source>
        <dbReference type="ARBA" id="ARBA00023125"/>
    </source>
</evidence>
<comment type="caution">
    <text evidence="4">The sequence shown here is derived from an EMBL/GenBank/DDBJ whole genome shotgun (WGS) entry which is preliminary data.</text>
</comment>
<keyword evidence="1 2" id="KW-0238">DNA-binding</keyword>
<keyword evidence="5" id="KW-1185">Reference proteome</keyword>
<dbReference type="EMBL" id="AUBJ02000001">
    <property type="protein sequence ID" value="MCP2331262.1"/>
    <property type="molecule type" value="Genomic_DNA"/>
</dbReference>
<dbReference type="Proteomes" id="UP000791080">
    <property type="component" value="Unassembled WGS sequence"/>
</dbReference>
<evidence type="ECO:0000313" key="4">
    <source>
        <dbReference type="EMBL" id="MCP2331262.1"/>
    </source>
</evidence>
<feature type="domain" description="HTH tetR-type" evidence="3">
    <location>
        <begin position="1"/>
        <end position="37"/>
    </location>
</feature>
<gene>
    <name evidence="4" type="ORF">G443_001532</name>
</gene>
<accession>A0ABT1JFI6</accession>
<evidence type="ECO:0000259" key="3">
    <source>
        <dbReference type="PROSITE" id="PS50977"/>
    </source>
</evidence>
<name>A0ABT1JFI6_ACTCY</name>
<protein>
    <submittedName>
        <fullName evidence="4">Transcriptional regulator, TetR family</fullName>
    </submittedName>
</protein>
<dbReference type="InterPro" id="IPR009057">
    <property type="entry name" value="Homeodomain-like_sf"/>
</dbReference>
<sequence>MDDIAHRAGVSPRTFFRHFAMKEDAALLIHHDFDGALHSHLGQGENRSPLATLCSVYSQVLANYGRGDGEAARQMLRVRALMLTSPTLRTASLRLDAQRAQELLEHFMPAGDRNAREELRIRMAVETTAAAVRVTLTIWNDLYNRGTPVDAAHLFAEALDSAGIRPTAEQ</sequence>
<proteinExistence type="predicted"/>
<organism evidence="4 5">
    <name type="scientific">Actinoalloteichus caeruleus DSM 43889</name>
    <dbReference type="NCBI Taxonomy" id="1120930"/>
    <lineage>
        <taxon>Bacteria</taxon>
        <taxon>Bacillati</taxon>
        <taxon>Actinomycetota</taxon>
        <taxon>Actinomycetes</taxon>
        <taxon>Pseudonocardiales</taxon>
        <taxon>Pseudonocardiaceae</taxon>
        <taxon>Actinoalloteichus</taxon>
        <taxon>Actinoalloteichus cyanogriseus</taxon>
    </lineage>
</organism>
<dbReference type="Gene3D" id="1.10.357.10">
    <property type="entry name" value="Tetracycline Repressor, domain 2"/>
    <property type="match status" value="1"/>
</dbReference>
<evidence type="ECO:0000313" key="5">
    <source>
        <dbReference type="Proteomes" id="UP000791080"/>
    </source>
</evidence>
<dbReference type="Pfam" id="PF00440">
    <property type="entry name" value="TetR_N"/>
    <property type="match status" value="1"/>
</dbReference>
<dbReference type="PROSITE" id="PS50977">
    <property type="entry name" value="HTH_TETR_2"/>
    <property type="match status" value="1"/>
</dbReference>
<evidence type="ECO:0000256" key="2">
    <source>
        <dbReference type="PROSITE-ProRule" id="PRU00335"/>
    </source>
</evidence>
<dbReference type="InterPro" id="IPR001647">
    <property type="entry name" value="HTH_TetR"/>
</dbReference>
<dbReference type="SUPFAM" id="SSF46689">
    <property type="entry name" value="Homeodomain-like"/>
    <property type="match status" value="1"/>
</dbReference>